<dbReference type="KEGG" id="zpl:ZBT109_0973"/>
<dbReference type="AlphaFoldDB" id="A0A348HDP0"/>
<dbReference type="STRING" id="1123510.GCA_000620025_01005"/>
<accession>A0A348HDP0</accession>
<sequence length="97" mass="10964">MLKWLKRILGGTESAAGSKKPQEAEPLRYQGCDIVAAPVEQNGQYRISGTIRQPPEEDGDLSIPFDRADTFPDRETAIRMTQLKARQFIDEQETPLF</sequence>
<keyword evidence="2" id="KW-1185">Reference proteome</keyword>
<dbReference type="Proteomes" id="UP000267342">
    <property type="component" value="Chromosome"/>
</dbReference>
<dbReference type="Pfam" id="PF10115">
    <property type="entry name" value="HlyU"/>
    <property type="match status" value="1"/>
</dbReference>
<dbReference type="RefSeq" id="WP_027706068.1">
    <property type="nucleotide sequence ID" value="NZ_AP018933.1"/>
</dbReference>
<protein>
    <submittedName>
        <fullName evidence="1">Uncharacterized conserved protein</fullName>
    </submittedName>
</protein>
<dbReference type="EMBL" id="AP018933">
    <property type="protein sequence ID" value="BBG29742.1"/>
    <property type="molecule type" value="Genomic_DNA"/>
</dbReference>
<dbReference type="InterPro" id="IPR018772">
    <property type="entry name" value="Transcription_activator_HlyU"/>
</dbReference>
<evidence type="ECO:0000313" key="2">
    <source>
        <dbReference type="Proteomes" id="UP000267342"/>
    </source>
</evidence>
<organism evidence="1 2">
    <name type="scientific">Zymobacter palmae</name>
    <dbReference type="NCBI Taxonomy" id="33074"/>
    <lineage>
        <taxon>Bacteria</taxon>
        <taxon>Pseudomonadati</taxon>
        <taxon>Pseudomonadota</taxon>
        <taxon>Gammaproteobacteria</taxon>
        <taxon>Oceanospirillales</taxon>
        <taxon>Halomonadaceae</taxon>
        <taxon>Zymobacter group</taxon>
        <taxon>Zymobacter</taxon>
    </lineage>
</organism>
<proteinExistence type="predicted"/>
<reference evidence="1 2" key="1">
    <citation type="submission" date="2018-09" db="EMBL/GenBank/DDBJ databases">
        <title>Zymobacter palmae IAM14233 (=T109) whole genome analysis.</title>
        <authorList>
            <person name="Yanase H."/>
        </authorList>
    </citation>
    <scope>NUCLEOTIDE SEQUENCE [LARGE SCALE GENOMIC DNA]</scope>
    <source>
        <strain evidence="1 2">IAM14233</strain>
    </source>
</reference>
<dbReference type="OrthoDB" id="9800971at2"/>
<evidence type="ECO:0000313" key="1">
    <source>
        <dbReference type="EMBL" id="BBG29742.1"/>
    </source>
</evidence>
<name>A0A348HDP0_9GAMM</name>
<gene>
    <name evidence="1" type="ORF">ZBT109_0973</name>
</gene>